<keyword evidence="2" id="KW-1185">Reference proteome</keyword>
<dbReference type="Pfam" id="PF22817">
    <property type="entry name" value="ApeP-like"/>
    <property type="match status" value="1"/>
</dbReference>
<dbReference type="Proteomes" id="UP000229897">
    <property type="component" value="Chromosome"/>
</dbReference>
<dbReference type="OrthoDB" id="9800188at2"/>
<dbReference type="EMBL" id="CP024608">
    <property type="protein sequence ID" value="ATQ76654.1"/>
    <property type="molecule type" value="Genomic_DNA"/>
</dbReference>
<name>A0A2D2DNU0_9BURK</name>
<dbReference type="PIRSF" id="PIRSF020565">
    <property type="entry name" value="3Ho_Ac_ACP_DH_prd"/>
    <property type="match status" value="1"/>
</dbReference>
<sequence length="154" mass="16497">MNSDSYPDIRALVPHEGEMVFLDRVLTAGTSTLCAEVTIGQRSVFFDGAGVGSWVGIEYMAQAIAAHAGFLARLRGDAVRVGFLLGARRYQTSVPLFALGSVLHVHVQHVLQGENGLGAFDCRIDDGASGANLANATITVFQPDNVNEFLQRSF</sequence>
<reference evidence="1" key="1">
    <citation type="submission" date="2017-10" db="EMBL/GenBank/DDBJ databases">
        <title>Massilia psychrophilum sp. nov., a novel purple-pigmented bacterium isolated from Tianshan glacier, Xinjiang Municipality, China.</title>
        <authorList>
            <person name="Wang H."/>
        </authorList>
    </citation>
    <scope>NUCLEOTIDE SEQUENCE [LARGE SCALE GENOMIC DNA]</scope>
    <source>
        <strain evidence="1">B2</strain>
    </source>
</reference>
<dbReference type="SUPFAM" id="SSF54637">
    <property type="entry name" value="Thioesterase/thiol ester dehydrase-isomerase"/>
    <property type="match status" value="1"/>
</dbReference>
<protein>
    <submittedName>
        <fullName evidence="1">3-hydroxylacyl-ACP dehydratase</fullName>
    </submittedName>
</protein>
<dbReference type="AlphaFoldDB" id="A0A2D2DNU0"/>
<evidence type="ECO:0000313" key="2">
    <source>
        <dbReference type="Proteomes" id="UP000229897"/>
    </source>
</evidence>
<accession>A0A2D2DNU0</accession>
<dbReference type="InterPro" id="IPR029069">
    <property type="entry name" value="HotDog_dom_sf"/>
</dbReference>
<gene>
    <name evidence="1" type="ORF">CR152_20660</name>
</gene>
<dbReference type="RefSeq" id="WP_099877941.1">
    <property type="nucleotide sequence ID" value="NZ_CP024608.1"/>
</dbReference>
<evidence type="ECO:0000313" key="1">
    <source>
        <dbReference type="EMBL" id="ATQ76654.1"/>
    </source>
</evidence>
<dbReference type="KEGG" id="mass:CR152_20660"/>
<proteinExistence type="predicted"/>
<dbReference type="CDD" id="cd01289">
    <property type="entry name" value="FabA_like"/>
    <property type="match status" value="1"/>
</dbReference>
<organism evidence="1 2">
    <name type="scientific">Massilia violaceinigra</name>
    <dbReference type="NCBI Taxonomy" id="2045208"/>
    <lineage>
        <taxon>Bacteria</taxon>
        <taxon>Pseudomonadati</taxon>
        <taxon>Pseudomonadota</taxon>
        <taxon>Betaproteobacteria</taxon>
        <taxon>Burkholderiales</taxon>
        <taxon>Oxalobacteraceae</taxon>
        <taxon>Telluria group</taxon>
        <taxon>Massilia</taxon>
    </lineage>
</organism>
<dbReference type="InterPro" id="IPR016776">
    <property type="entry name" value="ApeP-like_dehydratase"/>
</dbReference>
<dbReference type="Gene3D" id="3.10.129.10">
    <property type="entry name" value="Hotdog Thioesterase"/>
    <property type="match status" value="1"/>
</dbReference>